<evidence type="ECO:0000313" key="3">
    <source>
        <dbReference type="Proteomes" id="UP000054097"/>
    </source>
</evidence>
<name>A0A0C2XGA9_SERVB</name>
<sequence>MKATAGPIYQAHDHTLLPTVKAVSEYYMKAGLKVALTIAFLTALDIAIGMQIVDNLNRPTLRGTLCWFLYSSIFFNLVAAVCGLAFVHYVSRLPSSAEAPCCVKDHIGNQLGSETYNTSLPGGTGHVRPASIDQDFELMRQFGLKKYMRSMWNVLSWTPYVGSADEEGIAPRPQPISSLPKKINLNFEEGKIEPETMILCTILGVRTTQGVRCNGSTCDVNQPTVAQTPVSGG</sequence>
<dbReference type="AlphaFoldDB" id="A0A0C2XGA9"/>
<reference evidence="2 3" key="1">
    <citation type="submission" date="2014-04" db="EMBL/GenBank/DDBJ databases">
        <authorList>
            <consortium name="DOE Joint Genome Institute"/>
            <person name="Kuo A."/>
            <person name="Zuccaro A."/>
            <person name="Kohler A."/>
            <person name="Nagy L.G."/>
            <person name="Floudas D."/>
            <person name="Copeland A."/>
            <person name="Barry K.W."/>
            <person name="Cichocki N."/>
            <person name="Veneault-Fourrey C."/>
            <person name="LaButti K."/>
            <person name="Lindquist E.A."/>
            <person name="Lipzen A."/>
            <person name="Lundell T."/>
            <person name="Morin E."/>
            <person name="Murat C."/>
            <person name="Sun H."/>
            <person name="Tunlid A."/>
            <person name="Henrissat B."/>
            <person name="Grigoriev I.V."/>
            <person name="Hibbett D.S."/>
            <person name="Martin F."/>
            <person name="Nordberg H.P."/>
            <person name="Cantor M.N."/>
            <person name="Hua S.X."/>
        </authorList>
    </citation>
    <scope>NUCLEOTIDE SEQUENCE [LARGE SCALE GENOMIC DNA]</scope>
    <source>
        <strain evidence="2 3">MAFF 305830</strain>
    </source>
</reference>
<reference evidence="3" key="2">
    <citation type="submission" date="2015-01" db="EMBL/GenBank/DDBJ databases">
        <title>Evolutionary Origins and Diversification of the Mycorrhizal Mutualists.</title>
        <authorList>
            <consortium name="DOE Joint Genome Institute"/>
            <consortium name="Mycorrhizal Genomics Consortium"/>
            <person name="Kohler A."/>
            <person name="Kuo A."/>
            <person name="Nagy L.G."/>
            <person name="Floudas D."/>
            <person name="Copeland A."/>
            <person name="Barry K.W."/>
            <person name="Cichocki N."/>
            <person name="Veneault-Fourrey C."/>
            <person name="LaButti K."/>
            <person name="Lindquist E.A."/>
            <person name="Lipzen A."/>
            <person name="Lundell T."/>
            <person name="Morin E."/>
            <person name="Murat C."/>
            <person name="Riley R."/>
            <person name="Ohm R."/>
            <person name="Sun H."/>
            <person name="Tunlid A."/>
            <person name="Henrissat B."/>
            <person name="Grigoriev I.V."/>
            <person name="Hibbett D.S."/>
            <person name="Martin F."/>
        </authorList>
    </citation>
    <scope>NUCLEOTIDE SEQUENCE [LARGE SCALE GENOMIC DNA]</scope>
    <source>
        <strain evidence="3">MAFF 305830</strain>
    </source>
</reference>
<protein>
    <submittedName>
        <fullName evidence="2">Uncharacterized protein</fullName>
    </submittedName>
</protein>
<accession>A0A0C2XGA9</accession>
<dbReference type="HOGENOM" id="CLU_1190506_0_0_1"/>
<dbReference type="EMBL" id="KN824295">
    <property type="protein sequence ID" value="KIM28102.1"/>
    <property type="molecule type" value="Genomic_DNA"/>
</dbReference>
<keyword evidence="1" id="KW-1133">Transmembrane helix</keyword>
<proteinExistence type="predicted"/>
<gene>
    <name evidence="2" type="ORF">M408DRAFT_9010</name>
</gene>
<keyword evidence="1" id="KW-0472">Membrane</keyword>
<feature type="transmembrane region" description="Helical" evidence="1">
    <location>
        <begin position="65"/>
        <end position="90"/>
    </location>
</feature>
<keyword evidence="3" id="KW-1185">Reference proteome</keyword>
<organism evidence="2 3">
    <name type="scientific">Serendipita vermifera MAFF 305830</name>
    <dbReference type="NCBI Taxonomy" id="933852"/>
    <lineage>
        <taxon>Eukaryota</taxon>
        <taxon>Fungi</taxon>
        <taxon>Dikarya</taxon>
        <taxon>Basidiomycota</taxon>
        <taxon>Agaricomycotina</taxon>
        <taxon>Agaricomycetes</taxon>
        <taxon>Sebacinales</taxon>
        <taxon>Serendipitaceae</taxon>
        <taxon>Serendipita</taxon>
    </lineage>
</organism>
<keyword evidence="1" id="KW-0812">Transmembrane</keyword>
<feature type="transmembrane region" description="Helical" evidence="1">
    <location>
        <begin position="34"/>
        <end position="53"/>
    </location>
</feature>
<evidence type="ECO:0000256" key="1">
    <source>
        <dbReference type="SAM" id="Phobius"/>
    </source>
</evidence>
<dbReference type="Proteomes" id="UP000054097">
    <property type="component" value="Unassembled WGS sequence"/>
</dbReference>
<evidence type="ECO:0000313" key="2">
    <source>
        <dbReference type="EMBL" id="KIM28102.1"/>
    </source>
</evidence>